<evidence type="ECO:0008006" key="4">
    <source>
        <dbReference type="Google" id="ProtNLM"/>
    </source>
</evidence>
<dbReference type="InParanoid" id="D8QKY7"/>
<evidence type="ECO:0000313" key="2">
    <source>
        <dbReference type="EMBL" id="EFI91514.1"/>
    </source>
</evidence>
<dbReference type="Proteomes" id="UP000007431">
    <property type="component" value="Unassembled WGS sequence"/>
</dbReference>
<proteinExistence type="predicted"/>
<keyword evidence="3" id="KW-1185">Reference proteome</keyword>
<evidence type="ECO:0000256" key="1">
    <source>
        <dbReference type="SAM" id="MobiDB-lite"/>
    </source>
</evidence>
<dbReference type="EMBL" id="GL377317">
    <property type="protein sequence ID" value="EFI91514.1"/>
    <property type="molecule type" value="Genomic_DNA"/>
</dbReference>
<dbReference type="AlphaFoldDB" id="D8QKY7"/>
<feature type="region of interest" description="Disordered" evidence="1">
    <location>
        <begin position="1"/>
        <end position="22"/>
    </location>
</feature>
<accession>D8QKY7</accession>
<dbReference type="VEuPathDB" id="FungiDB:SCHCODRAFT_02693964"/>
<dbReference type="HOGENOM" id="CLU_586827_0_0_1"/>
<protein>
    <recommendedName>
        <fullName evidence="4">F-box domain-containing protein</fullName>
    </recommendedName>
</protein>
<gene>
    <name evidence="2" type="ORF">SCHCODRAFT_258882</name>
</gene>
<dbReference type="KEGG" id="scm:SCHCO_02693964"/>
<dbReference type="RefSeq" id="XP_003026417.1">
    <property type="nucleotide sequence ID" value="XM_003026371.1"/>
</dbReference>
<organism evidence="3">
    <name type="scientific">Schizophyllum commune (strain H4-8 / FGSC 9210)</name>
    <name type="common">Split gill fungus</name>
    <dbReference type="NCBI Taxonomy" id="578458"/>
    <lineage>
        <taxon>Eukaryota</taxon>
        <taxon>Fungi</taxon>
        <taxon>Dikarya</taxon>
        <taxon>Basidiomycota</taxon>
        <taxon>Agaricomycotina</taxon>
        <taxon>Agaricomycetes</taxon>
        <taxon>Agaricomycetidae</taxon>
        <taxon>Agaricales</taxon>
        <taxon>Schizophyllaceae</taxon>
        <taxon>Schizophyllum</taxon>
    </lineage>
</organism>
<evidence type="ECO:0000313" key="3">
    <source>
        <dbReference type="Proteomes" id="UP000007431"/>
    </source>
</evidence>
<sequence>MTQMQSAPSCSERPETVGDNADCLPPTIQVQAPFEPEAEVVLAFLSKDSLEDVSEELKGFSVLSSEGKYLVVGPSDVAPAYNDHFVPLEAVIARHKGLETRLSPHPCFIHRLPTEVLCAIFLMCGDQNKVFDYPRDELMDPVGVRDETTFYIRSTVIIGSVCWRWYTTTRGCPHLWTLVDVSLPQPRDISALRLSLKYSKGLPLTLRVNDFYQVPTRRTDVCQKFMTLVAASDSRWQEISIILHSKSPTVHEVVAPLLQVADGSFTSVKRAMLRFFADDFDRTTSSRLWQMLSASPALHVVQWFYVFVDAPSSVFQRLTHVGIEVILPEDLMALVSACPQLQVLQAVVQPADAFVGRNDGHLIQTLPAPIHLPHLRALSLRGMHDWTRFFDGITAPNIRRMEMALAGIQASAIGAMLSRSTARLDMLALRWVANLDMITSIPPLTFHPISPLSQALTKRQSMHIVH</sequence>
<dbReference type="eggNOG" id="ENOG502RBQR">
    <property type="taxonomic scope" value="Eukaryota"/>
</dbReference>
<reference evidence="2 3" key="1">
    <citation type="journal article" date="2010" name="Nat. Biotechnol.">
        <title>Genome sequence of the model mushroom Schizophyllum commune.</title>
        <authorList>
            <person name="Ohm R.A."/>
            <person name="de Jong J.F."/>
            <person name="Lugones L.G."/>
            <person name="Aerts A."/>
            <person name="Kothe E."/>
            <person name="Stajich J.E."/>
            <person name="de Vries R.P."/>
            <person name="Record E."/>
            <person name="Levasseur A."/>
            <person name="Baker S.E."/>
            <person name="Bartholomew K.A."/>
            <person name="Coutinho P.M."/>
            <person name="Erdmann S."/>
            <person name="Fowler T.J."/>
            <person name="Gathman A.C."/>
            <person name="Lombard V."/>
            <person name="Henrissat B."/>
            <person name="Knabe N."/>
            <person name="Kuees U."/>
            <person name="Lilly W.W."/>
            <person name="Lindquist E."/>
            <person name="Lucas S."/>
            <person name="Magnuson J.K."/>
            <person name="Piumi F."/>
            <person name="Raudaskoski M."/>
            <person name="Salamov A."/>
            <person name="Schmutz J."/>
            <person name="Schwarze F.W.M.R."/>
            <person name="vanKuyk P.A."/>
            <person name="Horton J.S."/>
            <person name="Grigoriev I.V."/>
            <person name="Woesten H.A.B."/>
        </authorList>
    </citation>
    <scope>NUCLEOTIDE SEQUENCE [LARGE SCALE GENOMIC DNA]</scope>
    <source>
        <strain evidence="3">H4-8 / FGSC 9210</strain>
    </source>
</reference>
<dbReference type="GeneID" id="9593057"/>
<dbReference type="OrthoDB" id="3229088at2759"/>
<name>D8QKY7_SCHCM</name>